<evidence type="ECO:0000256" key="2">
    <source>
        <dbReference type="SAM" id="Phobius"/>
    </source>
</evidence>
<keyword evidence="2" id="KW-0812">Transmembrane</keyword>
<proteinExistence type="predicted"/>
<dbReference type="Gene3D" id="3.30.700.10">
    <property type="entry name" value="Glycoprotein, Type 4 Pilin"/>
    <property type="match status" value="1"/>
</dbReference>
<dbReference type="GO" id="GO:0015627">
    <property type="term" value="C:type II protein secretion system complex"/>
    <property type="evidence" value="ECO:0007669"/>
    <property type="project" value="InterPro"/>
</dbReference>
<evidence type="ECO:0000313" key="3">
    <source>
        <dbReference type="EMBL" id="MST98251.1"/>
    </source>
</evidence>
<protein>
    <submittedName>
        <fullName evidence="3">Type II secretion system protein</fullName>
    </submittedName>
</protein>
<evidence type="ECO:0000313" key="4">
    <source>
        <dbReference type="Proteomes" id="UP000435649"/>
    </source>
</evidence>
<name>A0A844G6Q3_9BACT</name>
<dbReference type="SUPFAM" id="SSF54523">
    <property type="entry name" value="Pili subunits"/>
    <property type="match status" value="1"/>
</dbReference>
<dbReference type="EMBL" id="VUNS01000017">
    <property type="protein sequence ID" value="MST98251.1"/>
    <property type="molecule type" value="Genomic_DNA"/>
</dbReference>
<dbReference type="NCBIfam" id="TIGR02532">
    <property type="entry name" value="IV_pilin_GFxxxE"/>
    <property type="match status" value="1"/>
</dbReference>
<reference evidence="3 4" key="1">
    <citation type="submission" date="2019-08" db="EMBL/GenBank/DDBJ databases">
        <title>In-depth cultivation of the pig gut microbiome towards novel bacterial diversity and tailored functional studies.</title>
        <authorList>
            <person name="Wylensek D."/>
            <person name="Hitch T.C.A."/>
            <person name="Clavel T."/>
        </authorList>
    </citation>
    <scope>NUCLEOTIDE SEQUENCE [LARGE SCALE GENOMIC DNA]</scope>
    <source>
        <strain evidence="3 4">BBE-744-WT-12</strain>
    </source>
</reference>
<keyword evidence="2" id="KW-0472">Membrane</keyword>
<organism evidence="3 4">
    <name type="scientific">Victivallis lenta</name>
    <dbReference type="NCBI Taxonomy" id="2606640"/>
    <lineage>
        <taxon>Bacteria</taxon>
        <taxon>Pseudomonadati</taxon>
        <taxon>Lentisphaerota</taxon>
        <taxon>Lentisphaeria</taxon>
        <taxon>Victivallales</taxon>
        <taxon>Victivallaceae</taxon>
        <taxon>Victivallis</taxon>
    </lineage>
</organism>
<dbReference type="RefSeq" id="WP_106054645.1">
    <property type="nucleotide sequence ID" value="NZ_CALXOB010000019.1"/>
</dbReference>
<dbReference type="InterPro" id="IPR000983">
    <property type="entry name" value="Bac_GSPG_pilin"/>
</dbReference>
<dbReference type="PANTHER" id="PTHR30093:SF2">
    <property type="entry name" value="TYPE II SECRETION SYSTEM PROTEIN H"/>
    <property type="match status" value="1"/>
</dbReference>
<gene>
    <name evidence="3" type="ORF">FYJ85_14495</name>
</gene>
<keyword evidence="4" id="KW-1185">Reference proteome</keyword>
<dbReference type="InterPro" id="IPR012902">
    <property type="entry name" value="N_methyl_site"/>
</dbReference>
<dbReference type="PRINTS" id="PR00813">
    <property type="entry name" value="BCTERIALGSPG"/>
</dbReference>
<dbReference type="Proteomes" id="UP000435649">
    <property type="component" value="Unassembled WGS sequence"/>
</dbReference>
<keyword evidence="1" id="KW-0488">Methylation</keyword>
<dbReference type="PANTHER" id="PTHR30093">
    <property type="entry name" value="GENERAL SECRETION PATHWAY PROTEIN G"/>
    <property type="match status" value="1"/>
</dbReference>
<sequence length="241" mass="27150">MRHCKFTLIELLVVIAIIAILASMLLPALNQARERAYSTECLNNAKTIGSAAQMFAGDNRGFFPAAKDQLQKKADGSWDADFLDKNYKQDAWATYLYVILKTGYLSIPGAQDRVNPLACAKHRNQVGLRDQWLLRSYAMHCSNNRNAGSYSEFTERPNLGKIYQPSITPYLFELYSPNFSGGGLTSPAQSQWRQTGWDALDFQLPTLGYHGLRNETVLFYDGHSAQIGTGSKAPYRMKWYL</sequence>
<dbReference type="AlphaFoldDB" id="A0A844G6Q3"/>
<comment type="caution">
    <text evidence="3">The sequence shown here is derived from an EMBL/GenBank/DDBJ whole genome shotgun (WGS) entry which is preliminary data.</text>
</comment>
<evidence type="ECO:0000256" key="1">
    <source>
        <dbReference type="ARBA" id="ARBA00022481"/>
    </source>
</evidence>
<accession>A0A844G6Q3</accession>
<dbReference type="GO" id="GO:0015628">
    <property type="term" value="P:protein secretion by the type II secretion system"/>
    <property type="evidence" value="ECO:0007669"/>
    <property type="project" value="InterPro"/>
</dbReference>
<dbReference type="InterPro" id="IPR045584">
    <property type="entry name" value="Pilin-like"/>
</dbReference>
<feature type="transmembrane region" description="Helical" evidence="2">
    <location>
        <begin position="7"/>
        <end position="29"/>
    </location>
</feature>
<keyword evidence="2" id="KW-1133">Transmembrane helix</keyword>